<dbReference type="Gene3D" id="3.90.550.10">
    <property type="entry name" value="Spore Coat Polysaccharide Biosynthesis Protein SpsA, Chain A"/>
    <property type="match status" value="1"/>
</dbReference>
<organism evidence="1 2">
    <name type="scientific">Candidatus Amphirhobacter heronislandensis</name>
    <dbReference type="NCBI Taxonomy" id="1732024"/>
    <lineage>
        <taxon>Bacteria</taxon>
        <taxon>Pseudomonadati</taxon>
        <taxon>Pseudomonadota</taxon>
        <taxon>Gammaproteobacteria</taxon>
        <taxon>Candidatus Tethybacterales</taxon>
        <taxon>Candidatus Tethybacteraceae</taxon>
        <taxon>Candidatus Amphirhobacter</taxon>
    </lineage>
</organism>
<dbReference type="InterPro" id="IPR029044">
    <property type="entry name" value="Nucleotide-diphossugar_trans"/>
</dbReference>
<dbReference type="Pfam" id="PF09837">
    <property type="entry name" value="DUF2064"/>
    <property type="match status" value="1"/>
</dbReference>
<sequence length="232" mass="23587">MSARAAAAIFVRTPGLSASKTRLAAEVGGETAARLYGLALACAKELAAGLAAEGVAVFWAVAEADGVDDPVWRATGLPSVHSGGGDLGACLARVYGRLRAEADAAILLGSDSPQLTAADLRPAWAADAPDFVAGPAADGGFYLFAGRRDVPAEIWREVEYSAPTTLAQLEEKLAAPVARLGVQPDFDDLASLRAVRASMPAAPSAAQAAFAAAAAALDQSGRESLVSARNMP</sequence>
<dbReference type="AlphaFoldDB" id="A0A930XW81"/>
<dbReference type="EMBL" id="JADHEI010000028">
    <property type="protein sequence ID" value="MBF2734812.1"/>
    <property type="molecule type" value="Genomic_DNA"/>
</dbReference>
<keyword evidence="2" id="KW-1185">Reference proteome</keyword>
<dbReference type="SUPFAM" id="SSF53448">
    <property type="entry name" value="Nucleotide-diphospho-sugar transferases"/>
    <property type="match status" value="1"/>
</dbReference>
<gene>
    <name evidence="1" type="ORF">ISN26_01785</name>
</gene>
<dbReference type="Proteomes" id="UP000604381">
    <property type="component" value="Unassembled WGS sequence"/>
</dbReference>
<evidence type="ECO:0000313" key="2">
    <source>
        <dbReference type="Proteomes" id="UP000604381"/>
    </source>
</evidence>
<dbReference type="PANTHER" id="PTHR36529:SF1">
    <property type="entry name" value="GLYCOSYLTRANSFERASE"/>
    <property type="match status" value="1"/>
</dbReference>
<dbReference type="PANTHER" id="PTHR36529">
    <property type="entry name" value="SLL1095 PROTEIN"/>
    <property type="match status" value="1"/>
</dbReference>
<protein>
    <submittedName>
        <fullName evidence="1">DUF2064 domain-containing protein</fullName>
    </submittedName>
</protein>
<proteinExistence type="predicted"/>
<comment type="caution">
    <text evidence="1">The sequence shown here is derived from an EMBL/GenBank/DDBJ whole genome shotgun (WGS) entry which is preliminary data.</text>
</comment>
<accession>A0A930XW81</accession>
<dbReference type="InterPro" id="IPR018641">
    <property type="entry name" value="Trfase_1_rSAM/seldom-assoc"/>
</dbReference>
<name>A0A930XW81_9GAMM</name>
<reference evidence="1" key="1">
    <citation type="submission" date="2020-10" db="EMBL/GenBank/DDBJ databases">
        <title>An improved Amphimedon queenslandica hologenome assembly reveals how three proteobacterial symbionts can extend the metabolic phenotypic of their marine sponge host.</title>
        <authorList>
            <person name="Degnan B."/>
            <person name="Degnan S."/>
            <person name="Xiang X."/>
        </authorList>
    </citation>
    <scope>NUCLEOTIDE SEQUENCE</scope>
    <source>
        <strain evidence="1">AqS2</strain>
    </source>
</reference>
<evidence type="ECO:0000313" key="1">
    <source>
        <dbReference type="EMBL" id="MBF2734812.1"/>
    </source>
</evidence>